<dbReference type="InterPro" id="IPR005216">
    <property type="entry name" value="Citrate_lyase_ligase"/>
</dbReference>
<dbReference type="SUPFAM" id="SSF48452">
    <property type="entry name" value="TPR-like"/>
    <property type="match status" value="1"/>
</dbReference>
<dbReference type="SMART" id="SM00764">
    <property type="entry name" value="Citrate_ly_lig"/>
    <property type="match status" value="1"/>
</dbReference>
<keyword evidence="1" id="KW-0547">Nucleotide-binding</keyword>
<dbReference type="InterPro" id="IPR014729">
    <property type="entry name" value="Rossmann-like_a/b/a_fold"/>
</dbReference>
<feature type="domain" description="Citrate lyase ligase C-terminal" evidence="3">
    <location>
        <begin position="476"/>
        <end position="657"/>
    </location>
</feature>
<sequence>MPERYDVAKVFSWIDANYPPSSVSCEPYSHADLVAERVLRAALEDFPDEPEVALRLGERLWQRGARDAALTGYDDWLARRPEDTAVAERKLECLLRLGRLEAAHKAHAELPAEVRSALANAASAERLLIAMIDGGGFDGEDVEFDQLFFLGPLAAGPRSILEASRLLTERHHFAALANAKRFVESCGARLLYVSLDNLFDVRNRTDVEDGLLAAAFWEKMHKRVEWLKSMPPHLPLVYDDVPEFDEDYVDQIFTGPTHILHATRVVLPNYDSRYVSVVGNRRRTVGAPAGARRRVLVCGGSDVYGFGSDDARTVPSFLQALLNESGGEPRAVENHGLRGNPLLVCLNNLYQTRVEEGDVVVLFGYPRLFEVPAELEDLEALHVDFSRPHELGEVFFDHSHVGPKGNRIVAEKIHAMIEAGEARHAKASGDTITAHPSIDFVKYLIYRNAADVVECGALKDYVEYVRDVSAGRAGKIGSVAVNCNPMTLGHLHLIEYAASKVDHLYLFVIEEDLSFFPFEDRLRLVTEGTAHLKNVTVLKGGRYICTELTFPEYFSKDDVSEVRADASMEAWFFAEYIAPPMGISVIFLGYEPTCNITRQYNEKMAELLPEYGIKVDIIPRISKEGTVISASTVRRLLKAGDFDGIARIVPPPTHRYLVERYGEKVA</sequence>
<accession>A0ABT3H6F0</accession>
<dbReference type="PANTHER" id="PTHR40599">
    <property type="entry name" value="[CITRATE [PRO-3S]-LYASE] LIGASE"/>
    <property type="match status" value="1"/>
</dbReference>
<keyword evidence="5" id="KW-1185">Reference proteome</keyword>
<comment type="caution">
    <text evidence="4">The sequence shown here is derived from an EMBL/GenBank/DDBJ whole genome shotgun (WGS) entry which is preliminary data.</text>
</comment>
<reference evidence="5" key="1">
    <citation type="submission" date="2023-07" db="EMBL/GenBank/DDBJ databases">
        <title>Genome sequencing of Purple Non-Sulfur Bacteria from various extreme environments.</title>
        <authorList>
            <person name="Mayer M."/>
        </authorList>
    </citation>
    <scope>NUCLEOTIDE SEQUENCE [LARGE SCALE GENOMIC DNA]</scope>
    <source>
        <strain evidence="5">DSM 17935</strain>
    </source>
</reference>
<dbReference type="Pfam" id="PF08218">
    <property type="entry name" value="Citrate_ly_lig"/>
    <property type="match status" value="1"/>
</dbReference>
<protein>
    <submittedName>
        <fullName evidence="4">Tetratricopeptide (TPR) repeat protein</fullName>
    </submittedName>
</protein>
<dbReference type="InterPro" id="IPR011990">
    <property type="entry name" value="TPR-like_helical_dom_sf"/>
</dbReference>
<keyword evidence="2" id="KW-0067">ATP-binding</keyword>
<organism evidence="4 5">
    <name type="scientific">Rhodobium gokarnense</name>
    <dbReference type="NCBI Taxonomy" id="364296"/>
    <lineage>
        <taxon>Bacteria</taxon>
        <taxon>Pseudomonadati</taxon>
        <taxon>Pseudomonadota</taxon>
        <taxon>Alphaproteobacteria</taxon>
        <taxon>Hyphomicrobiales</taxon>
        <taxon>Rhodobiaceae</taxon>
        <taxon>Rhodobium</taxon>
    </lineage>
</organism>
<dbReference type="Proteomes" id="UP001209755">
    <property type="component" value="Unassembled WGS sequence"/>
</dbReference>
<evidence type="ECO:0000313" key="4">
    <source>
        <dbReference type="EMBL" id="MCW2305973.1"/>
    </source>
</evidence>
<dbReference type="PANTHER" id="PTHR40599:SF1">
    <property type="entry name" value="[CITRATE [PRO-3S]-LYASE] LIGASE"/>
    <property type="match status" value="1"/>
</dbReference>
<dbReference type="SUPFAM" id="SSF52374">
    <property type="entry name" value="Nucleotidylyl transferase"/>
    <property type="match status" value="1"/>
</dbReference>
<dbReference type="SUPFAM" id="SSF52266">
    <property type="entry name" value="SGNH hydrolase"/>
    <property type="match status" value="1"/>
</dbReference>
<evidence type="ECO:0000256" key="2">
    <source>
        <dbReference type="ARBA" id="ARBA00022840"/>
    </source>
</evidence>
<dbReference type="Gene3D" id="3.40.50.620">
    <property type="entry name" value="HUPs"/>
    <property type="match status" value="1"/>
</dbReference>
<evidence type="ECO:0000256" key="1">
    <source>
        <dbReference type="ARBA" id="ARBA00022741"/>
    </source>
</evidence>
<dbReference type="EMBL" id="JAOQNS010000001">
    <property type="protein sequence ID" value="MCW2305973.1"/>
    <property type="molecule type" value="Genomic_DNA"/>
</dbReference>
<dbReference type="InterPro" id="IPR013166">
    <property type="entry name" value="Citrate_lyase_ligase_C"/>
</dbReference>
<dbReference type="Gene3D" id="1.25.40.10">
    <property type="entry name" value="Tetratricopeptide repeat domain"/>
    <property type="match status" value="1"/>
</dbReference>
<name>A0ABT3H6F0_9HYPH</name>
<evidence type="ECO:0000313" key="5">
    <source>
        <dbReference type="Proteomes" id="UP001209755"/>
    </source>
</evidence>
<evidence type="ECO:0000259" key="3">
    <source>
        <dbReference type="SMART" id="SM00764"/>
    </source>
</evidence>
<proteinExistence type="predicted"/>
<dbReference type="RefSeq" id="WP_264599649.1">
    <property type="nucleotide sequence ID" value="NZ_JAOQNS010000001.1"/>
</dbReference>
<gene>
    <name evidence="4" type="ORF">M2319_000289</name>
</gene>